<proteinExistence type="predicted"/>
<evidence type="ECO:0000256" key="1">
    <source>
        <dbReference type="SAM" id="MobiDB-lite"/>
    </source>
</evidence>
<accession>A0A6S6P445</accession>
<name>A0A6S6P445_9MYCO</name>
<evidence type="ECO:0008006" key="4">
    <source>
        <dbReference type="Google" id="ProtNLM"/>
    </source>
</evidence>
<feature type="region of interest" description="Disordered" evidence="1">
    <location>
        <begin position="18"/>
        <end position="45"/>
    </location>
</feature>
<protein>
    <recommendedName>
        <fullName evidence="4">Transposase</fullName>
    </recommendedName>
</protein>
<dbReference type="Proteomes" id="UP000515734">
    <property type="component" value="Chromosome"/>
</dbReference>
<reference evidence="2 3" key="1">
    <citation type="submission" date="2020-07" db="EMBL/GenBank/DDBJ databases">
        <title>Complete genome sequence of Mycolicibacterium litorale like strain isolated from cardiac implantable electronic device infection.</title>
        <authorList>
            <person name="Fukano H."/>
            <person name="Miyama H."/>
            <person name="Hoshino Y."/>
        </authorList>
    </citation>
    <scope>NUCLEOTIDE SEQUENCE [LARGE SCALE GENOMIC DNA]</scope>
    <source>
        <strain evidence="2 3">NIIDNTM18</strain>
    </source>
</reference>
<dbReference type="AlphaFoldDB" id="A0A6S6P445"/>
<organism evidence="2 3">
    <name type="scientific">Mycolicibacterium litorale</name>
    <dbReference type="NCBI Taxonomy" id="758802"/>
    <lineage>
        <taxon>Bacteria</taxon>
        <taxon>Bacillati</taxon>
        <taxon>Actinomycetota</taxon>
        <taxon>Actinomycetes</taxon>
        <taxon>Mycobacteriales</taxon>
        <taxon>Mycobacteriaceae</taxon>
        <taxon>Mycolicibacterium</taxon>
    </lineage>
</organism>
<sequence>MAIPRAEAVAEYRLPLTLPGNAHGRRSAEAARNHEAMLPTPPGHKDHLRRRVAVAMAPWTIVLKQWHRSIAHRFCGASQSVWVESFNGRMRDGSLTLGV</sequence>
<dbReference type="EMBL" id="AP023287">
    <property type="protein sequence ID" value="BCI51138.1"/>
    <property type="molecule type" value="Genomic_DNA"/>
</dbReference>
<evidence type="ECO:0000313" key="3">
    <source>
        <dbReference type="Proteomes" id="UP000515734"/>
    </source>
</evidence>
<feature type="compositionally biased region" description="Basic and acidic residues" evidence="1">
    <location>
        <begin position="26"/>
        <end position="35"/>
    </location>
</feature>
<evidence type="ECO:0000313" key="2">
    <source>
        <dbReference type="EMBL" id="BCI51138.1"/>
    </source>
</evidence>
<gene>
    <name evidence="2" type="ORF">NIIDNTM18_04160</name>
</gene>